<sequence>MGHKNYYFPEKNVLKEATIEAIKELGGTATTQQINTKVAELLKLSEEILTLEDESGIGTMYEYRMRWIRTELKGKILNPKRGIWVLPEDKE</sequence>
<evidence type="ECO:0000259" key="1">
    <source>
        <dbReference type="Pfam" id="PF14338"/>
    </source>
</evidence>
<protein>
    <recommendedName>
        <fullName evidence="1">Restriction system protein Mrr-like N-terminal domain-containing protein</fullName>
    </recommendedName>
</protein>
<name>W6RW10_9CLOT</name>
<dbReference type="EMBL" id="HG917868">
    <property type="protein sequence ID" value="CDM67809.1"/>
    <property type="molecule type" value="Genomic_DNA"/>
</dbReference>
<evidence type="ECO:0000313" key="2">
    <source>
        <dbReference type="EMBL" id="CDM67809.1"/>
    </source>
</evidence>
<dbReference type="RefSeq" id="WP_044036386.1">
    <property type="nucleotide sequence ID" value="NZ_HG917868.1"/>
</dbReference>
<dbReference type="OrthoDB" id="9803736at2"/>
<keyword evidence="3" id="KW-1185">Reference proteome</keyword>
<dbReference type="HOGENOM" id="CLU_2478724_0_0_9"/>
<gene>
    <name evidence="2" type="ORF">CM240_0644</name>
</gene>
<evidence type="ECO:0000313" key="3">
    <source>
        <dbReference type="Proteomes" id="UP000019426"/>
    </source>
</evidence>
<organism evidence="2 3">
    <name type="scientific">Clostridium bornimense</name>
    <dbReference type="NCBI Taxonomy" id="1216932"/>
    <lineage>
        <taxon>Bacteria</taxon>
        <taxon>Bacillati</taxon>
        <taxon>Bacillota</taxon>
        <taxon>Clostridia</taxon>
        <taxon>Eubacteriales</taxon>
        <taxon>Clostridiaceae</taxon>
        <taxon>Clostridium</taxon>
    </lineage>
</organism>
<dbReference type="InterPro" id="IPR025745">
    <property type="entry name" value="Mrr-like_N_dom"/>
</dbReference>
<accession>W6RW10</accession>
<dbReference type="KEGG" id="clt:CM240_0644"/>
<dbReference type="Proteomes" id="UP000019426">
    <property type="component" value="Chromosome M2/40_rep1"/>
</dbReference>
<reference evidence="2 3" key="1">
    <citation type="submission" date="2013-11" db="EMBL/GenBank/DDBJ databases">
        <title>Complete genome sequence of Clostridum sp. M2/40.</title>
        <authorList>
            <person name="Wibberg D."/>
            <person name="Puehler A."/>
            <person name="Schlueter A."/>
        </authorList>
    </citation>
    <scope>NUCLEOTIDE SEQUENCE [LARGE SCALE GENOMIC DNA]</scope>
    <source>
        <strain evidence="3">M2/40</strain>
    </source>
</reference>
<dbReference type="STRING" id="1216932.CM240_0644"/>
<feature type="domain" description="Restriction system protein Mrr-like N-terminal" evidence="1">
    <location>
        <begin position="17"/>
        <end position="88"/>
    </location>
</feature>
<dbReference type="AlphaFoldDB" id="W6RW10"/>
<dbReference type="Pfam" id="PF14338">
    <property type="entry name" value="Mrr_N"/>
    <property type="match status" value="1"/>
</dbReference>
<proteinExistence type="predicted"/>
<dbReference type="eggNOG" id="COG1715">
    <property type="taxonomic scope" value="Bacteria"/>
</dbReference>
<dbReference type="PATRIC" id="fig|1216932.3.peg.633"/>